<keyword evidence="3" id="KW-0677">Repeat</keyword>
<dbReference type="Pfam" id="PF08216">
    <property type="entry name" value="CTNNBL"/>
    <property type="match status" value="1"/>
</dbReference>
<feature type="region of interest" description="Disordered" evidence="7">
    <location>
        <begin position="1342"/>
        <end position="1390"/>
    </location>
</feature>
<evidence type="ECO:0000256" key="7">
    <source>
        <dbReference type="SAM" id="MobiDB-lite"/>
    </source>
</evidence>
<dbReference type="Gene3D" id="1.25.10.10">
    <property type="entry name" value="Leucine-rich Repeat Variant"/>
    <property type="match status" value="1"/>
</dbReference>
<evidence type="ECO:0000256" key="6">
    <source>
        <dbReference type="SAM" id="Coils"/>
    </source>
</evidence>
<evidence type="ECO:0000256" key="5">
    <source>
        <dbReference type="ARBA" id="ARBA00023242"/>
    </source>
</evidence>
<dbReference type="EMBL" id="CAJNJA010018476">
    <property type="protein sequence ID" value="CAE7424092.1"/>
    <property type="molecule type" value="Genomic_DNA"/>
</dbReference>
<proteinExistence type="predicted"/>
<keyword evidence="2" id="KW-0597">Phosphoprotein</keyword>
<dbReference type="SUPFAM" id="SSF48371">
    <property type="entry name" value="ARM repeat"/>
    <property type="match status" value="1"/>
</dbReference>
<reference evidence="9" key="1">
    <citation type="submission" date="2021-02" db="EMBL/GenBank/DDBJ databases">
        <authorList>
            <person name="Dougan E. K."/>
            <person name="Rhodes N."/>
            <person name="Thang M."/>
            <person name="Chan C."/>
        </authorList>
    </citation>
    <scope>NUCLEOTIDE SEQUENCE</scope>
</reference>
<evidence type="ECO:0000259" key="8">
    <source>
        <dbReference type="Pfam" id="PF08216"/>
    </source>
</evidence>
<dbReference type="PANTHER" id="PTHR14978:SF0">
    <property type="entry name" value="BETA-CATENIN-LIKE PROTEIN 1"/>
    <property type="match status" value="1"/>
</dbReference>
<feature type="domain" description="Beta-catenin-like protein 1 N-terminal" evidence="8">
    <location>
        <begin position="1"/>
        <end position="376"/>
    </location>
</feature>
<dbReference type="InterPro" id="IPR016024">
    <property type="entry name" value="ARM-type_fold"/>
</dbReference>
<keyword evidence="5" id="KW-0539">Nucleus</keyword>
<keyword evidence="10" id="KW-1185">Reference proteome</keyword>
<name>A0A812R7S8_9DINO</name>
<keyword evidence="4 6" id="KW-0175">Coiled coil</keyword>
<sequence>VGMLNHVNTDIAVDVFEVLSELTDPDAIADVEEPEVFLKALFEAQLCQMTVDVLMRIDETASDEDFKAVTNGLSMIENLADSMPQETCKQFLEIPNFLPWLIKRVRAQGAMDYNKVYASEILGIVLQNSEPARDSMVKLEGVDKLLRGIAAYRKRDPADSEESEYVQNMFDCLCSLMLLKANQLAFGRLQGLELMIRMMKERVFASNLALKLADHALRHCPENCQDVLRCLGFETGAKTKKESEAKELEEHVTSIVQSLCRYCTGTPVARVLNKFVENQFEKLERLLEMHEEYNRSVKAADEARDQGLAQKIDRELEVNDEEQLFLDRCDAGLFTLQQVDLILVRLVNMGNRQASEEIGKLMDAKGVKLSEVRDVLGEYCKNLGKAAQDERKEVMSYLRAMMTRPWALPGVPPSLLDLAVAHADKRNDDTELRIWQLGPIVKQHEGQPSREQIQVFITSKAAAVIFWVLTIAHCAIYMLGPGMFRQLLNFVIWARWLISTRLVVLIEDLLREVWVTGGPLAIMTVTEVAVRVSAQGGPLWRWRSWRKVMIPLYHQLEALVLGLMAYRGGMSIYLLKVALEAQGDLPAMVSDQDKATVLVLCAYRALRTYGDLHGVSVHQTLQQRRLRAKLNKLWMDEYQQKLQEHRARLVVKLQRMVDRKVPQLLFLLASLLYCGAEVFDFVRTSQVLGYVLLVAFGCEFLIRTKAQGGEIFFRPLFNKLEFFVLTAGTWCLFYASWYTQYLASSKAEATAVAAATAALLLLHRCIRLLGIQLKVSASEFDADSVMSAKAMQIFMAKFGTLVDVPPTNVKVDLPGSMIHIQKASLKPEAFAQLHLPVTVTGGLIEDLFIDFFSSDTTKDLGRPLTFAPRVRGRTKIRIKNMLLLFGPGPGLAEAGEGEPGSYWQYDSVRAAKSRVIDLICQRLTVPFPTAADPAVVSADSLGSRPRKTFRQMGQNLIKGARYKVGTAVAQGFRRLRMALQDSSVRHVDMNVHNVMVQFEDHEGLLGHGCLTLGFKVDCVKLHRHQGRHFSAQMTRWSVYAEPYAAADASRRSSMSGWKPNRTVKKMVRLTCAERFRSWAFAKMEDDHPPDPLALMKRIERFPERHNILTVQQVVVRGSPAETHQAEEPIKKPSTESRLLAPLRAVLRKDDPSASASRAVDIESQLFGSDSSQADAWEWTIKVRPMRVIVDDMQFRCLRYVRRCVANWWAWDTAFQWYPDLRPCDPEVRRASPAERSVVVRFWWVYAAHRALVSLGRRPNFIYLNLVRKASYRHKHRSLITEVLERSRPLIPGARLALKASAHQRQQLSELQIHLPYPDILTCFREELGKCAMRGWAARPTAMATRDGPLPERDEELDSVVEDSDSDVSEGSVPGDLSGDEDQPEAEPSLGGHWELRWTALEVFVLGWRSNVSRPILLHSKLREICLEADVRNQ</sequence>
<evidence type="ECO:0000256" key="2">
    <source>
        <dbReference type="ARBA" id="ARBA00022553"/>
    </source>
</evidence>
<dbReference type="InterPro" id="IPR039678">
    <property type="entry name" value="CTNNBL1"/>
</dbReference>
<gene>
    <name evidence="9" type="primary">Ctnnbl1</name>
    <name evidence="9" type="ORF">SNEC2469_LOCUS11632</name>
</gene>
<dbReference type="Proteomes" id="UP000601435">
    <property type="component" value="Unassembled WGS sequence"/>
</dbReference>
<evidence type="ECO:0000256" key="4">
    <source>
        <dbReference type="ARBA" id="ARBA00023054"/>
    </source>
</evidence>
<protein>
    <submittedName>
        <fullName evidence="9">Ctnnbl1 protein</fullName>
    </submittedName>
</protein>
<dbReference type="PANTHER" id="PTHR14978">
    <property type="entry name" value="BETA-CATENIN-LIKE PROTEIN 1 NUCLEAR ASSOCIATED PROTEIN"/>
    <property type="match status" value="1"/>
</dbReference>
<feature type="non-terminal residue" evidence="9">
    <location>
        <position position="1"/>
    </location>
</feature>
<accession>A0A812R7S8</accession>
<organism evidence="9 10">
    <name type="scientific">Symbiodinium necroappetens</name>
    <dbReference type="NCBI Taxonomy" id="1628268"/>
    <lineage>
        <taxon>Eukaryota</taxon>
        <taxon>Sar</taxon>
        <taxon>Alveolata</taxon>
        <taxon>Dinophyceae</taxon>
        <taxon>Suessiales</taxon>
        <taxon>Symbiodiniaceae</taxon>
        <taxon>Symbiodinium</taxon>
    </lineage>
</organism>
<evidence type="ECO:0000313" key="10">
    <source>
        <dbReference type="Proteomes" id="UP000601435"/>
    </source>
</evidence>
<dbReference type="InterPro" id="IPR013180">
    <property type="entry name" value="CTNNBL1_N"/>
</dbReference>
<dbReference type="OrthoDB" id="428859at2759"/>
<feature type="non-terminal residue" evidence="9">
    <location>
        <position position="1433"/>
    </location>
</feature>
<dbReference type="GO" id="GO:0010467">
    <property type="term" value="P:gene expression"/>
    <property type="evidence" value="ECO:0007669"/>
    <property type="project" value="UniProtKB-ARBA"/>
</dbReference>
<evidence type="ECO:0000256" key="3">
    <source>
        <dbReference type="ARBA" id="ARBA00022737"/>
    </source>
</evidence>
<dbReference type="InterPro" id="IPR011989">
    <property type="entry name" value="ARM-like"/>
</dbReference>
<evidence type="ECO:0000256" key="1">
    <source>
        <dbReference type="ARBA" id="ARBA00004123"/>
    </source>
</evidence>
<evidence type="ECO:0000313" key="9">
    <source>
        <dbReference type="EMBL" id="CAE7424092.1"/>
    </source>
</evidence>
<feature type="compositionally biased region" description="Acidic residues" evidence="7">
    <location>
        <begin position="1352"/>
        <end position="1367"/>
    </location>
</feature>
<feature type="coiled-coil region" evidence="6">
    <location>
        <begin position="273"/>
        <end position="303"/>
    </location>
</feature>
<dbReference type="FunFam" id="1.25.10.10:FF:001136">
    <property type="entry name" value="Beta-catenin-like protein 1"/>
    <property type="match status" value="1"/>
</dbReference>
<comment type="caution">
    <text evidence="9">The sequence shown here is derived from an EMBL/GenBank/DDBJ whole genome shotgun (WGS) entry which is preliminary data.</text>
</comment>
<comment type="subcellular location">
    <subcellularLocation>
        <location evidence="1">Nucleus</location>
    </subcellularLocation>
</comment>
<dbReference type="GO" id="GO:0005681">
    <property type="term" value="C:spliceosomal complex"/>
    <property type="evidence" value="ECO:0007669"/>
    <property type="project" value="TreeGrafter"/>
</dbReference>